<evidence type="ECO:0000256" key="1">
    <source>
        <dbReference type="PROSITE-ProRule" id="PRU00042"/>
    </source>
</evidence>
<dbReference type="AlphaFoldDB" id="A0AAD8FS40"/>
<keyword evidence="4" id="KW-1185">Reference proteome</keyword>
<evidence type="ECO:0000259" key="2">
    <source>
        <dbReference type="PROSITE" id="PS50157"/>
    </source>
</evidence>
<dbReference type="PANTHER" id="PTHR31025:SF19">
    <property type="entry name" value="SI:CH73-42K18.1-RELATED"/>
    <property type="match status" value="1"/>
</dbReference>
<dbReference type="Proteomes" id="UP001230051">
    <property type="component" value="Unassembled WGS sequence"/>
</dbReference>
<accession>A0AAD8FS40</accession>
<proteinExistence type="predicted"/>
<organism evidence="3 4">
    <name type="scientific">Acipenser oxyrinchus oxyrinchus</name>
    <dbReference type="NCBI Taxonomy" id="40147"/>
    <lineage>
        <taxon>Eukaryota</taxon>
        <taxon>Metazoa</taxon>
        <taxon>Chordata</taxon>
        <taxon>Craniata</taxon>
        <taxon>Vertebrata</taxon>
        <taxon>Euteleostomi</taxon>
        <taxon>Actinopterygii</taxon>
        <taxon>Chondrostei</taxon>
        <taxon>Acipenseriformes</taxon>
        <taxon>Acipenseridae</taxon>
        <taxon>Acipenser</taxon>
    </lineage>
</organism>
<reference evidence="3" key="1">
    <citation type="submission" date="2022-02" db="EMBL/GenBank/DDBJ databases">
        <title>Atlantic sturgeon de novo genome assembly.</title>
        <authorList>
            <person name="Stock M."/>
            <person name="Klopp C."/>
            <person name="Guiguen Y."/>
            <person name="Cabau C."/>
            <person name="Parinello H."/>
            <person name="Santidrian Yebra-Pimentel E."/>
            <person name="Kuhl H."/>
            <person name="Dirks R.P."/>
            <person name="Guessner J."/>
            <person name="Wuertz S."/>
            <person name="Du K."/>
            <person name="Schartl M."/>
        </authorList>
    </citation>
    <scope>NUCLEOTIDE SEQUENCE</scope>
    <source>
        <strain evidence="3">STURGEONOMICS-FGT-2020</strain>
        <tissue evidence="3">Whole blood</tissue>
    </source>
</reference>
<keyword evidence="1" id="KW-0863">Zinc-finger</keyword>
<comment type="caution">
    <text evidence="3">The sequence shown here is derived from an EMBL/GenBank/DDBJ whole genome shotgun (WGS) entry which is preliminary data.</text>
</comment>
<dbReference type="GO" id="GO:0008270">
    <property type="term" value="F:zinc ion binding"/>
    <property type="evidence" value="ECO:0007669"/>
    <property type="project" value="UniProtKB-KW"/>
</dbReference>
<evidence type="ECO:0000313" key="4">
    <source>
        <dbReference type="Proteomes" id="UP001230051"/>
    </source>
</evidence>
<dbReference type="SMART" id="SM00355">
    <property type="entry name" value="ZnF_C2H2"/>
    <property type="match status" value="3"/>
</dbReference>
<name>A0AAD8FS40_ACIOX</name>
<evidence type="ECO:0000313" key="3">
    <source>
        <dbReference type="EMBL" id="KAK1153663.1"/>
    </source>
</evidence>
<dbReference type="PROSITE" id="PS50157">
    <property type="entry name" value="ZINC_FINGER_C2H2_2"/>
    <property type="match status" value="1"/>
</dbReference>
<dbReference type="PROSITE" id="PS00028">
    <property type="entry name" value="ZINC_FINGER_C2H2_1"/>
    <property type="match status" value="1"/>
</dbReference>
<feature type="domain" description="C2H2-type" evidence="2">
    <location>
        <begin position="35"/>
        <end position="62"/>
    </location>
</feature>
<dbReference type="EMBL" id="JAGXEW010000040">
    <property type="protein sequence ID" value="KAK1153663.1"/>
    <property type="molecule type" value="Genomic_DNA"/>
</dbReference>
<keyword evidence="1" id="KW-0479">Metal-binding</keyword>
<dbReference type="PANTHER" id="PTHR31025">
    <property type="entry name" value="SI:CH211-196P9.1-RELATED"/>
    <property type="match status" value="1"/>
</dbReference>
<protein>
    <recommendedName>
        <fullName evidence="2">C2H2-type domain-containing protein</fullName>
    </recommendedName>
</protein>
<gene>
    <name evidence="3" type="ORF">AOXY_G29767</name>
</gene>
<sequence>MPVYKCTYCSVIKYTVKKYLSHLELAHQHIPHFTVRCSVENCRKQFGTVNSLRKHYYKHHTNYIRGQQSTSLDCNNDYADPESNRDSDTALLSVCSENFSHVSVYDFQFELTKNIATFILKIQEKHLLPKVVQDSLVHNLQLILDYFHENYSQLIRQCLNEAGFNVEENEQLSKLLAEENVLKKAVDFVATDYKLVEFCKETLGLVEPVSHFLGHSDNGKAESFYYVPILDLLKFLLKQEDIWECVNRETESKPGDYLCDFCDSDIFQKQFPRNSHFLRIHLYTDEFEDVNPLGSKKTIHKVCAFYFTLGNVSVKYRSQLSHIYLCVLVKYKLLQTKYSYSDILQPLINDLKVLFTDGIQVTVNGETRHFCGAVVTISGDNLSSHALAGFKRSFNCGICRFCMILHEEISDKYSEDDLIIRASDAHRSHLHSREVNAEVASRAYGVVAECMFEQLPYFDTTTSFPPDVMHDILEGVIPLLLRQLLLTLHSRQIVSVQNINTELDLFSFGQNDKKGKPVKLSLKHLNAGCKGTGGSRDGGMAGRQPVQWWCVYNDSAILEKLAESMYSFKAYPLDEDFGVVAAALINKHPCLKEPGSPTGWYGWKNSLKFKMGNYRTKLRKAGCLDVAINGGKRGKYFPEGEPATKNIKRPKRSEANFLPNFPEGQDETSLEMDREALVEEMKKRQPNRTLVSQKMDQTFQLCRRELVETGPPVQKMVERWRPFY</sequence>
<dbReference type="InterPro" id="IPR013087">
    <property type="entry name" value="Znf_C2H2_type"/>
</dbReference>
<keyword evidence="1" id="KW-0862">Zinc</keyword>